<feature type="domain" description="HTH myb-type" evidence="8">
    <location>
        <begin position="565"/>
        <end position="619"/>
    </location>
</feature>
<dbReference type="CDD" id="cd00167">
    <property type="entry name" value="SANT"/>
    <property type="match status" value="4"/>
</dbReference>
<organism evidence="9 10">
    <name type="scientific">Trapa natans</name>
    <name type="common">Water chestnut</name>
    <dbReference type="NCBI Taxonomy" id="22666"/>
    <lineage>
        <taxon>Eukaryota</taxon>
        <taxon>Viridiplantae</taxon>
        <taxon>Streptophyta</taxon>
        <taxon>Embryophyta</taxon>
        <taxon>Tracheophyta</taxon>
        <taxon>Spermatophyta</taxon>
        <taxon>Magnoliopsida</taxon>
        <taxon>eudicotyledons</taxon>
        <taxon>Gunneridae</taxon>
        <taxon>Pentapetalae</taxon>
        <taxon>rosids</taxon>
        <taxon>malvids</taxon>
        <taxon>Myrtales</taxon>
        <taxon>Lythraceae</taxon>
        <taxon>Trapa</taxon>
    </lineage>
</organism>
<dbReference type="InterPro" id="IPR051575">
    <property type="entry name" value="Myb-like_DNA-bd"/>
</dbReference>
<dbReference type="SMART" id="SM00717">
    <property type="entry name" value="SANT"/>
    <property type="match status" value="5"/>
</dbReference>
<dbReference type="GO" id="GO:0005634">
    <property type="term" value="C:nucleus"/>
    <property type="evidence" value="ECO:0007669"/>
    <property type="project" value="UniProtKB-SubCell"/>
</dbReference>
<dbReference type="Gene3D" id="1.10.10.60">
    <property type="entry name" value="Homeodomain-like"/>
    <property type="match status" value="5"/>
</dbReference>
<dbReference type="PANTHER" id="PTHR46621">
    <property type="entry name" value="SNRNA-ACTIVATING PROTEIN COMPLEX SUBUNIT 4"/>
    <property type="match status" value="1"/>
</dbReference>
<protein>
    <recommendedName>
        <fullName evidence="11">Myb transcription factor</fullName>
    </recommendedName>
</protein>
<dbReference type="GO" id="GO:0000978">
    <property type="term" value="F:RNA polymerase II cis-regulatory region sequence-specific DNA binding"/>
    <property type="evidence" value="ECO:0007669"/>
    <property type="project" value="TreeGrafter"/>
</dbReference>
<dbReference type="GO" id="GO:0001006">
    <property type="term" value="F:RNA polymerase III type 3 promoter sequence-specific DNA binding"/>
    <property type="evidence" value="ECO:0007669"/>
    <property type="project" value="TreeGrafter"/>
</dbReference>
<feature type="compositionally biased region" description="Acidic residues" evidence="6">
    <location>
        <begin position="7"/>
        <end position="28"/>
    </location>
</feature>
<feature type="region of interest" description="Disordered" evidence="6">
    <location>
        <begin position="1"/>
        <end position="28"/>
    </location>
</feature>
<feature type="domain" description="Myb-like" evidence="7">
    <location>
        <begin position="460"/>
        <end position="511"/>
    </location>
</feature>
<comment type="subcellular location">
    <subcellularLocation>
        <location evidence="1">Nucleus</location>
    </subcellularLocation>
</comment>
<feature type="domain" description="HTH myb-type" evidence="8">
    <location>
        <begin position="519"/>
        <end position="560"/>
    </location>
</feature>
<evidence type="ECO:0008006" key="11">
    <source>
        <dbReference type="Google" id="ProtNLM"/>
    </source>
</evidence>
<dbReference type="GO" id="GO:0019185">
    <property type="term" value="C:snRNA-activating protein complex"/>
    <property type="evidence" value="ECO:0007669"/>
    <property type="project" value="TreeGrafter"/>
</dbReference>
<evidence type="ECO:0000259" key="8">
    <source>
        <dbReference type="PROSITE" id="PS51294"/>
    </source>
</evidence>
<feature type="compositionally biased region" description="Polar residues" evidence="6">
    <location>
        <begin position="159"/>
        <end position="176"/>
    </location>
</feature>
<dbReference type="PROSITE" id="PS50090">
    <property type="entry name" value="MYB_LIKE"/>
    <property type="match status" value="5"/>
</dbReference>
<reference evidence="9 10" key="1">
    <citation type="journal article" date="2023" name="Hortic Res">
        <title>Pangenome of water caltrop reveals structural variations and asymmetric subgenome divergence after allopolyploidization.</title>
        <authorList>
            <person name="Zhang X."/>
            <person name="Chen Y."/>
            <person name="Wang L."/>
            <person name="Yuan Y."/>
            <person name="Fang M."/>
            <person name="Shi L."/>
            <person name="Lu R."/>
            <person name="Comes H.P."/>
            <person name="Ma Y."/>
            <person name="Chen Y."/>
            <person name="Huang G."/>
            <person name="Zhou Y."/>
            <person name="Zheng Z."/>
            <person name="Qiu Y."/>
        </authorList>
    </citation>
    <scope>NUCLEOTIDE SEQUENCE [LARGE SCALE GENOMIC DNA]</scope>
    <source>
        <strain evidence="9">F231</strain>
    </source>
</reference>
<keyword evidence="4" id="KW-0804">Transcription</keyword>
<keyword evidence="2" id="KW-0805">Transcription regulation</keyword>
<dbReference type="SUPFAM" id="SSF46689">
    <property type="entry name" value="Homeodomain-like"/>
    <property type="match status" value="3"/>
</dbReference>
<dbReference type="Proteomes" id="UP001346149">
    <property type="component" value="Unassembled WGS sequence"/>
</dbReference>
<keyword evidence="3" id="KW-0238">DNA-binding</keyword>
<feature type="domain" description="Myb-like" evidence="7">
    <location>
        <begin position="565"/>
        <end position="615"/>
    </location>
</feature>
<evidence type="ECO:0000256" key="3">
    <source>
        <dbReference type="ARBA" id="ARBA00023125"/>
    </source>
</evidence>
<dbReference type="InterPro" id="IPR009057">
    <property type="entry name" value="Homeodomain-like_sf"/>
</dbReference>
<evidence type="ECO:0000256" key="4">
    <source>
        <dbReference type="ARBA" id="ARBA00023163"/>
    </source>
</evidence>
<dbReference type="AlphaFoldDB" id="A0AAN7QWM2"/>
<dbReference type="PANTHER" id="PTHR46621:SF1">
    <property type="entry name" value="SNRNA-ACTIVATING PROTEIN COMPLEX SUBUNIT 4"/>
    <property type="match status" value="1"/>
</dbReference>
<evidence type="ECO:0000313" key="9">
    <source>
        <dbReference type="EMBL" id="KAK4781772.1"/>
    </source>
</evidence>
<name>A0AAN7QWM2_TRANT</name>
<feature type="region of interest" description="Disordered" evidence="6">
    <location>
        <begin position="658"/>
        <end position="710"/>
    </location>
</feature>
<feature type="domain" description="Myb-like" evidence="7">
    <location>
        <begin position="513"/>
        <end position="564"/>
    </location>
</feature>
<sequence length="853" mass="95998">MSRGLDDEKDGEELSESENEDSLFDEDMEALRRACMLTGTDVAVASTSGQEASTDSDSEDDLQLVRSIHNRFSIPLGALKSIAELSSPSDGEDDDFETLRAIQRRFSAFDHETLANGRNDLSVNSQEVNSPECTIEGDISDTAYLDKIDSQSIFRASEDQSSGLNHSLNSNKNSEPTGLIEWHKSDADEPSVETHKNNSFPKCARFFVDSIRKNRSGQKLLRSKLIQIDARIGEIKKLKERVKVLQDFQVSCRKRTAQALSQKNDPRVQLISTQYRRKKSKGGDKKVTPICCGPAENCQVANYRNALKSFPLELHRNKWTDAEKENLRKGLKQHFQQVVFQVSLDRFSSLEGDANTFEHVLSSIRDIEISPEEIREFLPRVNWDQLAEHVPGRSGAECEARWLNWEDPLINRGTWTIDEDKQLLHIIQEKGIYNWFEIAVSLGANRTPFQCLTRYQRSLNPCIMRREWTPEEDIQLRMAVEIYGECDWQNVASTLEGRTGTQCSNRWQKVLHPERQKVGRWSRDEDKCLTVAAMVFGTKNWKKVSQFLPGRTHVQCRERWVNSLDPNLKMDEWTAEEDAKLEAAISKHGHCWSKIAACLRPRTDNQCRRRWKLLFPQEVPLLQAAKKIQKRTFASNFVDRTSERPLFSANDLFLLAPPEPTLTSEHKQIGPTKQKRKYRKRSKPATNDDTRVQNSGRQKKRKTSDNNEIATVDLVAVTPRANNCIELDQNASGADEPARGAIHVQYRRRGKKRKTSGNNEIATADLVSATPGANNCIELDLSASGVNETALVQNSRLSKKQKTDLAAVTPGANNCSALDLDASGVDETAPGGAPPGISDANDCSHDAPVAALS</sequence>
<dbReference type="GO" id="GO:0042796">
    <property type="term" value="P:snRNA transcription by RNA polymerase III"/>
    <property type="evidence" value="ECO:0007669"/>
    <property type="project" value="TreeGrafter"/>
</dbReference>
<comment type="caution">
    <text evidence="9">The sequence shown here is derived from an EMBL/GenBank/DDBJ whole genome shotgun (WGS) entry which is preliminary data.</text>
</comment>
<feature type="compositionally biased region" description="Basic residues" evidence="6">
    <location>
        <begin position="673"/>
        <end position="683"/>
    </location>
</feature>
<feature type="domain" description="HTH myb-type" evidence="8">
    <location>
        <begin position="460"/>
        <end position="515"/>
    </location>
</feature>
<keyword evidence="10" id="KW-1185">Reference proteome</keyword>
<keyword evidence="5" id="KW-0539">Nucleus</keyword>
<dbReference type="GO" id="GO:0042795">
    <property type="term" value="P:snRNA transcription by RNA polymerase II"/>
    <property type="evidence" value="ECO:0007669"/>
    <property type="project" value="TreeGrafter"/>
</dbReference>
<evidence type="ECO:0000256" key="6">
    <source>
        <dbReference type="SAM" id="MobiDB-lite"/>
    </source>
</evidence>
<evidence type="ECO:0000259" key="7">
    <source>
        <dbReference type="PROSITE" id="PS50090"/>
    </source>
</evidence>
<feature type="region of interest" description="Disordered" evidence="6">
    <location>
        <begin position="159"/>
        <end position="178"/>
    </location>
</feature>
<feature type="domain" description="Myb-like" evidence="7">
    <location>
        <begin position="311"/>
        <end position="406"/>
    </location>
</feature>
<dbReference type="InterPro" id="IPR017930">
    <property type="entry name" value="Myb_dom"/>
</dbReference>
<feature type="domain" description="HTH myb-type" evidence="8">
    <location>
        <begin position="407"/>
        <end position="459"/>
    </location>
</feature>
<evidence type="ECO:0000256" key="1">
    <source>
        <dbReference type="ARBA" id="ARBA00004123"/>
    </source>
</evidence>
<evidence type="ECO:0000256" key="2">
    <source>
        <dbReference type="ARBA" id="ARBA00023015"/>
    </source>
</evidence>
<accession>A0AAN7QWM2</accession>
<feature type="domain" description="Myb-like" evidence="7">
    <location>
        <begin position="407"/>
        <end position="459"/>
    </location>
</feature>
<dbReference type="Pfam" id="PF00249">
    <property type="entry name" value="Myb_DNA-binding"/>
    <property type="match status" value="4"/>
</dbReference>
<gene>
    <name evidence="9" type="ORF">SAY86_015874</name>
</gene>
<proteinExistence type="predicted"/>
<dbReference type="InterPro" id="IPR001005">
    <property type="entry name" value="SANT/Myb"/>
</dbReference>
<feature type="region of interest" description="Disordered" evidence="6">
    <location>
        <begin position="823"/>
        <end position="853"/>
    </location>
</feature>
<dbReference type="PROSITE" id="PS51294">
    <property type="entry name" value="HTH_MYB"/>
    <property type="match status" value="4"/>
</dbReference>
<dbReference type="EMBL" id="JAXQNO010000016">
    <property type="protein sequence ID" value="KAK4781772.1"/>
    <property type="molecule type" value="Genomic_DNA"/>
</dbReference>
<evidence type="ECO:0000313" key="10">
    <source>
        <dbReference type="Proteomes" id="UP001346149"/>
    </source>
</evidence>
<evidence type="ECO:0000256" key="5">
    <source>
        <dbReference type="ARBA" id="ARBA00023242"/>
    </source>
</evidence>